<gene>
    <name evidence="2" type="ORF">SPIL2461_LOCUS5263</name>
</gene>
<protein>
    <submittedName>
        <fullName evidence="2">Uncharacterized protein</fullName>
    </submittedName>
</protein>
<evidence type="ECO:0000256" key="1">
    <source>
        <dbReference type="SAM" id="MobiDB-lite"/>
    </source>
</evidence>
<evidence type="ECO:0000313" key="2">
    <source>
        <dbReference type="EMBL" id="CAE7257235.1"/>
    </source>
</evidence>
<accession>A0A812M2L0</accession>
<sequence length="240" mass="24516">MVEQAAEGLEALQAAKLPGRPWLQDESGFWEAPGAALPAQAQHCGLQVACPVPLGFDCDPADGGVSGAGGRTACGSPELSDGVCADGDPKLSAMGIAVSALGAQGPWEDNVKFLLERVSCVEAELREVGFGDKGPQQEQEPEPVAETEAGAPAHVHDTLVVEQEGAGFVNFASGMQHQRGDWAAPAAVGNRGLLVDTCPADPLAAPLPLEPQKPEGPKHTPVGALGQESTGLLGQLLEPG</sequence>
<proteinExistence type="predicted"/>
<reference evidence="2" key="1">
    <citation type="submission" date="2021-02" db="EMBL/GenBank/DDBJ databases">
        <authorList>
            <person name="Dougan E. K."/>
            <person name="Rhodes N."/>
            <person name="Thang M."/>
            <person name="Chan C."/>
        </authorList>
    </citation>
    <scope>NUCLEOTIDE SEQUENCE</scope>
</reference>
<feature type="region of interest" description="Disordered" evidence="1">
    <location>
        <begin position="201"/>
        <end position="240"/>
    </location>
</feature>
<dbReference type="Proteomes" id="UP000649617">
    <property type="component" value="Unassembled WGS sequence"/>
</dbReference>
<organism evidence="2 3">
    <name type="scientific">Symbiodinium pilosum</name>
    <name type="common">Dinoflagellate</name>
    <dbReference type="NCBI Taxonomy" id="2952"/>
    <lineage>
        <taxon>Eukaryota</taxon>
        <taxon>Sar</taxon>
        <taxon>Alveolata</taxon>
        <taxon>Dinophyceae</taxon>
        <taxon>Suessiales</taxon>
        <taxon>Symbiodiniaceae</taxon>
        <taxon>Symbiodinium</taxon>
    </lineage>
</organism>
<feature type="region of interest" description="Disordered" evidence="1">
    <location>
        <begin position="130"/>
        <end position="149"/>
    </location>
</feature>
<name>A0A812M2L0_SYMPI</name>
<dbReference type="EMBL" id="CAJNIZ010007335">
    <property type="protein sequence ID" value="CAE7257235.1"/>
    <property type="molecule type" value="Genomic_DNA"/>
</dbReference>
<dbReference type="AlphaFoldDB" id="A0A812M2L0"/>
<keyword evidence="3" id="KW-1185">Reference proteome</keyword>
<evidence type="ECO:0000313" key="3">
    <source>
        <dbReference type="Proteomes" id="UP000649617"/>
    </source>
</evidence>
<comment type="caution">
    <text evidence="2">The sequence shown here is derived from an EMBL/GenBank/DDBJ whole genome shotgun (WGS) entry which is preliminary data.</text>
</comment>
<feature type="non-terminal residue" evidence="2">
    <location>
        <position position="240"/>
    </location>
</feature>